<dbReference type="Pfam" id="PF02214">
    <property type="entry name" value="BTB_2"/>
    <property type="match status" value="1"/>
</dbReference>
<dbReference type="OrthoDB" id="2414723at2759"/>
<dbReference type="InterPro" id="IPR045068">
    <property type="entry name" value="BACURD1-3"/>
</dbReference>
<comment type="caution">
    <text evidence="2">The sequence shown here is derived from an EMBL/GenBank/DDBJ whole genome shotgun (WGS) entry which is preliminary data.</text>
</comment>
<dbReference type="SUPFAM" id="SSF54695">
    <property type="entry name" value="POZ domain"/>
    <property type="match status" value="1"/>
</dbReference>
<name>A0A2A2K8R5_9BILA</name>
<evidence type="ECO:0000313" key="2">
    <source>
        <dbReference type="EMBL" id="PAV70263.1"/>
    </source>
</evidence>
<protein>
    <recommendedName>
        <fullName evidence="1">BTB domain-containing protein</fullName>
    </recommendedName>
</protein>
<dbReference type="InterPro" id="IPR000210">
    <property type="entry name" value="BTB/POZ_dom"/>
</dbReference>
<reference evidence="2 3" key="1">
    <citation type="journal article" date="2017" name="Curr. Biol.">
        <title>Genome architecture and evolution of a unichromosomal asexual nematode.</title>
        <authorList>
            <person name="Fradin H."/>
            <person name="Zegar C."/>
            <person name="Gutwein M."/>
            <person name="Lucas J."/>
            <person name="Kovtun M."/>
            <person name="Corcoran D."/>
            <person name="Baugh L.R."/>
            <person name="Kiontke K."/>
            <person name="Gunsalus K."/>
            <person name="Fitch D.H."/>
            <person name="Piano F."/>
        </authorList>
    </citation>
    <scope>NUCLEOTIDE SEQUENCE [LARGE SCALE GENOMIC DNA]</scope>
    <source>
        <strain evidence="2">PF1309</strain>
    </source>
</reference>
<dbReference type="InterPro" id="IPR003131">
    <property type="entry name" value="T1-type_BTB"/>
</dbReference>
<dbReference type="Proteomes" id="UP000218231">
    <property type="component" value="Unassembled WGS sequence"/>
</dbReference>
<dbReference type="Gene3D" id="3.30.710.10">
    <property type="entry name" value="Potassium Channel Kv1.1, Chain A"/>
    <property type="match status" value="1"/>
</dbReference>
<dbReference type="PANTHER" id="PTHR11145:SF12">
    <property type="entry name" value="BTB DOMAIN-CONTAINING PROTEIN"/>
    <property type="match status" value="1"/>
</dbReference>
<dbReference type="SMART" id="SM00225">
    <property type="entry name" value="BTB"/>
    <property type="match status" value="1"/>
</dbReference>
<dbReference type="AlphaFoldDB" id="A0A2A2K8R5"/>
<dbReference type="EMBL" id="LIAE01009312">
    <property type="protein sequence ID" value="PAV70263.1"/>
    <property type="molecule type" value="Genomic_DNA"/>
</dbReference>
<dbReference type="PANTHER" id="PTHR11145">
    <property type="entry name" value="BTB/POZ DOMAIN-CONTAINING ADAPTER FOR CUL3-MEDIATED RHOA DEGRADATION PROTEIN FAMILY MEMBER"/>
    <property type="match status" value="1"/>
</dbReference>
<dbReference type="STRING" id="2018661.A0A2A2K8R5"/>
<evidence type="ECO:0000313" key="3">
    <source>
        <dbReference type="Proteomes" id="UP000218231"/>
    </source>
</evidence>
<evidence type="ECO:0000259" key="1">
    <source>
        <dbReference type="SMART" id="SM00225"/>
    </source>
</evidence>
<proteinExistence type="predicted"/>
<gene>
    <name evidence="2" type="ORF">WR25_23500</name>
</gene>
<feature type="domain" description="BTB" evidence="1">
    <location>
        <begin position="14"/>
        <end position="112"/>
    </location>
</feature>
<dbReference type="InterPro" id="IPR011333">
    <property type="entry name" value="SKP1/BTB/POZ_sf"/>
</dbReference>
<keyword evidence="3" id="KW-1185">Reference proteome</keyword>
<sequence>MSRDEGCSTSTGGERVLLNVGGKIFETTLFTLNKIGNSVLATMVSDRWKRGAEIFIDRDPTHFGKILNYLRDGDEFTVPQDADACEELKREAQFYNLPGLVELCGVQPLREGDEVQWRKDAIAFYWRPFIRYMVDDSLSLPFIYDRNNHTLAKCIACEEFQDPKCSYLFDLNYTDWEAMRHHMVMMKGEITQLMGEQCCNVTWDNGQTIHLPKSALRKASNSPSE</sequence>
<organism evidence="2 3">
    <name type="scientific">Diploscapter pachys</name>
    <dbReference type="NCBI Taxonomy" id="2018661"/>
    <lineage>
        <taxon>Eukaryota</taxon>
        <taxon>Metazoa</taxon>
        <taxon>Ecdysozoa</taxon>
        <taxon>Nematoda</taxon>
        <taxon>Chromadorea</taxon>
        <taxon>Rhabditida</taxon>
        <taxon>Rhabditina</taxon>
        <taxon>Rhabditomorpha</taxon>
        <taxon>Rhabditoidea</taxon>
        <taxon>Rhabditidae</taxon>
        <taxon>Diploscapter</taxon>
    </lineage>
</organism>
<accession>A0A2A2K8R5</accession>
<dbReference type="GO" id="GO:0051260">
    <property type="term" value="P:protein homooligomerization"/>
    <property type="evidence" value="ECO:0007669"/>
    <property type="project" value="InterPro"/>
</dbReference>